<proteinExistence type="predicted"/>
<evidence type="ECO:0000313" key="3">
    <source>
        <dbReference type="EMBL" id="ACZ32424.1"/>
    </source>
</evidence>
<dbReference type="Pfam" id="PF07811">
    <property type="entry name" value="TadE"/>
    <property type="match status" value="1"/>
</dbReference>
<organism evidence="3 4">
    <name type="scientific">Xylanimonas cellulosilytica (strain DSM 15894 / JCM 12276 / CECT 5975 / KCTC 9989 / LMG 20990 / NBRC 107835 / XIL07)</name>
    <dbReference type="NCBI Taxonomy" id="446471"/>
    <lineage>
        <taxon>Bacteria</taxon>
        <taxon>Bacillati</taxon>
        <taxon>Actinomycetota</taxon>
        <taxon>Actinomycetes</taxon>
        <taxon>Micrococcales</taxon>
        <taxon>Promicromonosporaceae</taxon>
        <taxon>Xylanimonas</taxon>
    </lineage>
</organism>
<keyword evidence="3" id="KW-0614">Plasmid</keyword>
<dbReference type="HOGENOM" id="CLU_135445_1_0_11"/>
<dbReference type="KEGG" id="xce:Xcel_3425"/>
<dbReference type="eggNOG" id="ENOG5031FQ7">
    <property type="taxonomic scope" value="Bacteria"/>
</dbReference>
<keyword evidence="1" id="KW-1133">Transmembrane helix</keyword>
<dbReference type="InterPro" id="IPR012495">
    <property type="entry name" value="TadE-like_dom"/>
</dbReference>
<gene>
    <name evidence="3" type="ORF">Xcel_3425</name>
</gene>
<reference evidence="3 4" key="1">
    <citation type="journal article" date="2010" name="Stand. Genomic Sci.">
        <title>Complete genome sequence of Xylanimonas cellulosilytica type strain (XIL07).</title>
        <authorList>
            <person name="Foster B."/>
            <person name="Pukall R."/>
            <person name="Abt B."/>
            <person name="Nolan M."/>
            <person name="Glavina Del Rio T."/>
            <person name="Chen F."/>
            <person name="Lucas S."/>
            <person name="Tice H."/>
            <person name="Pitluck S."/>
            <person name="Cheng J.-F."/>
            <person name="Chertkov O."/>
            <person name="Brettin T."/>
            <person name="Han C."/>
            <person name="Detter J.C."/>
            <person name="Bruce D."/>
            <person name="Goodwin L."/>
            <person name="Ivanova N."/>
            <person name="Mavromatis K."/>
            <person name="Pati A."/>
            <person name="Mikhailova N."/>
            <person name="Chen A."/>
            <person name="Palaniappan K."/>
            <person name="Land M."/>
            <person name="Hauser L."/>
            <person name="Chang Y.-J."/>
            <person name="Jeffries C.D."/>
            <person name="Chain P."/>
            <person name="Rohde M."/>
            <person name="Goeker M."/>
            <person name="Bristow J."/>
            <person name="Eisen J.A."/>
            <person name="Markowitz V."/>
            <person name="Hugenholtz P."/>
            <person name="Kyrpides N.C."/>
            <person name="Klenk H.-P."/>
            <person name="Lapidus A."/>
        </authorList>
    </citation>
    <scope>NUCLEOTIDE SEQUENCE [LARGE SCALE GENOMIC DNA]</scope>
    <source>
        <strain evidence="4">DSM 15894 / CECT 5975 / LMG 20990 / XIL07</strain>
        <plasmid evidence="4">Plasmid pXCEL01</plasmid>
    </source>
</reference>
<protein>
    <submittedName>
        <fullName evidence="3">TadE family protein</fullName>
    </submittedName>
</protein>
<name>D1C0V8_XYLCX</name>
<sequence length="145" mass="14907">MRRLRERLARDPERGSASAWAAVTTIAMFLFVGIAVDFGGQLHAQQQARDVATQAARAGGQQINAPQAIRGQGVTAQPGDAYSAAASYLAGSGVSGSVQVAGARVIVDTSATYNTKFLSIIGINTLPATGHAEARIARAVGGVEQ</sequence>
<dbReference type="RefSeq" id="WP_012880164.1">
    <property type="nucleotide sequence ID" value="NC_013531.1"/>
</dbReference>
<keyword evidence="1" id="KW-0472">Membrane</keyword>
<evidence type="ECO:0000259" key="2">
    <source>
        <dbReference type="Pfam" id="PF07811"/>
    </source>
</evidence>
<keyword evidence="4" id="KW-1185">Reference proteome</keyword>
<feature type="transmembrane region" description="Helical" evidence="1">
    <location>
        <begin position="20"/>
        <end position="40"/>
    </location>
</feature>
<evidence type="ECO:0000313" key="4">
    <source>
        <dbReference type="Proteomes" id="UP000002255"/>
    </source>
</evidence>
<feature type="domain" description="TadE-like" evidence="2">
    <location>
        <begin position="15"/>
        <end position="57"/>
    </location>
</feature>
<dbReference type="OrthoDB" id="3853888at2"/>
<accession>D1C0V8</accession>
<evidence type="ECO:0000256" key="1">
    <source>
        <dbReference type="SAM" id="Phobius"/>
    </source>
</evidence>
<keyword evidence="1" id="KW-0812">Transmembrane</keyword>
<geneLocation type="plasmid" evidence="3 4">
    <name>pXCEL01</name>
</geneLocation>
<dbReference type="Proteomes" id="UP000002255">
    <property type="component" value="Plasmid pXCEL01"/>
</dbReference>
<dbReference type="AlphaFoldDB" id="D1C0V8"/>
<dbReference type="EMBL" id="CP001822">
    <property type="protein sequence ID" value="ACZ32424.1"/>
    <property type="molecule type" value="Genomic_DNA"/>
</dbReference>